<organism evidence="2 3">
    <name type="scientific">Cellulomonas uda</name>
    <dbReference type="NCBI Taxonomy" id="1714"/>
    <lineage>
        <taxon>Bacteria</taxon>
        <taxon>Bacillati</taxon>
        <taxon>Actinomycetota</taxon>
        <taxon>Actinomycetes</taxon>
        <taxon>Micrococcales</taxon>
        <taxon>Cellulomonadaceae</taxon>
        <taxon>Cellulomonas</taxon>
    </lineage>
</organism>
<evidence type="ECO:0000313" key="3">
    <source>
        <dbReference type="Proteomes" id="UP000315842"/>
    </source>
</evidence>
<gene>
    <name evidence="2" type="ORF">CUD01_26050</name>
</gene>
<evidence type="ECO:0000259" key="1">
    <source>
        <dbReference type="Pfam" id="PF13391"/>
    </source>
</evidence>
<proteinExistence type="predicted"/>
<dbReference type="EMBL" id="BJLP01000049">
    <property type="protein sequence ID" value="GEA82161.1"/>
    <property type="molecule type" value="Genomic_DNA"/>
</dbReference>
<dbReference type="Proteomes" id="UP000315842">
    <property type="component" value="Unassembled WGS sequence"/>
</dbReference>
<keyword evidence="3" id="KW-1185">Reference proteome</keyword>
<comment type="caution">
    <text evidence="2">The sequence shown here is derived from an EMBL/GenBank/DDBJ whole genome shotgun (WGS) entry which is preliminary data.</text>
</comment>
<sequence>MEARPRTVDVRSPDRTFWSCFTRATDPLGNLYGDVLGTRYEYDSHVVNHTRVSVSDVLVLRDDHLVLGFGVVDHVTSRDRVKIMERCVRCESSDLSTRSRKSPRYRCNDCKEEFDEPNLVPKDVTLYVADYSTWWTSLSSPAPVKALESLYAGRDRQNAIRRLDPVPTIEMLAFHSGVEGALQLDILVESRDLPGGHVEVVARQRVGQQRFRDAMFDRFGTTCAITGTQPREVLDAAHLYSYADHGEHHVDGGLLLRADVHRLFDRLLVTIDPESWHSVVAPPLLSRYPSLRQLDAAPVRVPIELRPSPDLLAEHHRSSRRRWKDLVPV</sequence>
<dbReference type="AlphaFoldDB" id="A0A4Y3KCK8"/>
<evidence type="ECO:0000313" key="2">
    <source>
        <dbReference type="EMBL" id="GEA82161.1"/>
    </source>
</evidence>
<accession>A0A4Y3KCK8</accession>
<protein>
    <recommendedName>
        <fullName evidence="1">HNH nuclease domain-containing protein</fullName>
    </recommendedName>
</protein>
<dbReference type="RefSeq" id="WP_141321701.1">
    <property type="nucleotide sequence ID" value="NZ_BJLP01000049.1"/>
</dbReference>
<feature type="domain" description="HNH nuclease" evidence="1">
    <location>
        <begin position="223"/>
        <end position="272"/>
    </location>
</feature>
<reference evidence="2 3" key="1">
    <citation type="submission" date="2019-06" db="EMBL/GenBank/DDBJ databases">
        <title>Whole genome shotgun sequence of Cellulomonas uda NBRC 3747.</title>
        <authorList>
            <person name="Hosoyama A."/>
            <person name="Uohara A."/>
            <person name="Ohji S."/>
            <person name="Ichikawa N."/>
        </authorList>
    </citation>
    <scope>NUCLEOTIDE SEQUENCE [LARGE SCALE GENOMIC DNA]</scope>
    <source>
        <strain evidence="2 3">NBRC 3747</strain>
    </source>
</reference>
<dbReference type="Pfam" id="PF13391">
    <property type="entry name" value="HNH_2"/>
    <property type="match status" value="1"/>
</dbReference>
<dbReference type="InterPro" id="IPR003615">
    <property type="entry name" value="HNH_nuc"/>
</dbReference>
<name>A0A4Y3KCK8_CELUD</name>